<evidence type="ECO:0000313" key="2">
    <source>
        <dbReference type="Proteomes" id="UP000018420"/>
    </source>
</evidence>
<comment type="caution">
    <text evidence="1">The sequence shown here is derived from an EMBL/GenBank/DDBJ whole genome shotgun (WGS) entry which is preliminary data.</text>
</comment>
<reference evidence="1 2" key="1">
    <citation type="submission" date="2013-05" db="EMBL/GenBank/DDBJ databases">
        <title>Genome assembly of Acinetobacter junii MTCC 11364.</title>
        <authorList>
            <person name="Khatri I."/>
            <person name="Singh N.K."/>
            <person name="Subramanian S."/>
            <person name="Mayilraj S."/>
        </authorList>
    </citation>
    <scope>NUCLEOTIDE SEQUENCE [LARGE SCALE GENOMIC DNA]</scope>
    <source>
        <strain evidence="1 2">MTCC 11364</strain>
    </source>
</reference>
<proteinExistence type="predicted"/>
<protein>
    <submittedName>
        <fullName evidence="1">Uncharacterized protein</fullName>
    </submittedName>
</protein>
<name>S7WHA0_ACIJU</name>
<dbReference type="Proteomes" id="UP000018420">
    <property type="component" value="Unassembled WGS sequence"/>
</dbReference>
<gene>
    <name evidence="1" type="ORF">L292_0717</name>
</gene>
<dbReference type="PATRIC" id="fig|1330047.3.peg.2549"/>
<dbReference type="EMBL" id="ASYZ01000146">
    <property type="protein sequence ID" value="EPR82506.1"/>
    <property type="molecule type" value="Genomic_DNA"/>
</dbReference>
<sequence>MVNLTVSPSATSSVPAVFLALILKPLSPKAFNCSSVAARFDVAKLGSVKLVLVKPVTVPVPPFIVTVLVPLVTAIFPEPTVVLTLEPPSVTIKPALLTVVLPVLTLPVVPKSRFLFKLYSMVLPFLATIKFVSPVAVPISTVSLVRTAAVSFPLEVRFQPSFNLLIAPDTVLTF</sequence>
<accession>S7WHA0</accession>
<dbReference type="AlphaFoldDB" id="S7WHA0"/>
<evidence type="ECO:0000313" key="1">
    <source>
        <dbReference type="EMBL" id="EPR82506.1"/>
    </source>
</evidence>
<organism evidence="1 2">
    <name type="scientific">Acinetobacter junii CIP 107470 = MTCC 11364</name>
    <dbReference type="NCBI Taxonomy" id="1217666"/>
    <lineage>
        <taxon>Bacteria</taxon>
        <taxon>Pseudomonadati</taxon>
        <taxon>Pseudomonadota</taxon>
        <taxon>Gammaproteobacteria</taxon>
        <taxon>Moraxellales</taxon>
        <taxon>Moraxellaceae</taxon>
        <taxon>Acinetobacter</taxon>
    </lineage>
</organism>